<protein>
    <submittedName>
        <fullName evidence="1">DUF1427 family protein</fullName>
    </submittedName>
</protein>
<name>A0A5C7G556_9BURK</name>
<dbReference type="EMBL" id="VPFD01000015">
    <property type="protein sequence ID" value="TXF99136.1"/>
    <property type="molecule type" value="Genomic_DNA"/>
</dbReference>
<comment type="caution">
    <text evidence="1">The sequence shown here is derived from an EMBL/GenBank/DDBJ whole genome shotgun (WGS) entry which is preliminary data.</text>
</comment>
<evidence type="ECO:0000313" key="1">
    <source>
        <dbReference type="EMBL" id="TXF99136.1"/>
    </source>
</evidence>
<proteinExistence type="predicted"/>
<evidence type="ECO:0000313" key="2">
    <source>
        <dbReference type="Proteomes" id="UP000321413"/>
    </source>
</evidence>
<dbReference type="InterPro" id="IPR020017">
    <property type="entry name" value="XapX_domain"/>
</dbReference>
<dbReference type="AlphaFoldDB" id="A0A5C7G556"/>
<dbReference type="InterPro" id="IPR009872">
    <property type="entry name" value="DUF1427"/>
</dbReference>
<accession>A0A5C7G556</accession>
<keyword evidence="2" id="KW-1185">Reference proteome</keyword>
<dbReference type="Proteomes" id="UP000321413">
    <property type="component" value="Unassembled WGS sequence"/>
</dbReference>
<reference evidence="1 2" key="1">
    <citation type="submission" date="2019-08" db="EMBL/GenBank/DDBJ databases">
        <title>Massilia golmudensis sp. nov., isolated from sand in the Qinghai-Tibetan Plateau.</title>
        <authorList>
            <person name="Zhang B."/>
        </authorList>
    </citation>
    <scope>NUCLEOTIDE SEQUENCE [LARGE SCALE GENOMIC DNA]</scope>
    <source>
        <strain evidence="1 2">GEM5</strain>
    </source>
</reference>
<dbReference type="RefSeq" id="WP_123070161.1">
    <property type="nucleotide sequence ID" value="NZ_VPFD01000015.1"/>
</dbReference>
<sequence length="90" mass="9235">MDMYLISLGAGILAGLLYGLINVRSPAPPAIALIGLLGMLIGEQIVPVAKRLIEGAPITASWFASECKPKITGVAAKAPEPGVKDGPRQG</sequence>
<dbReference type="NCBIfam" id="TIGR03510">
    <property type="entry name" value="XapX"/>
    <property type="match status" value="1"/>
</dbReference>
<gene>
    <name evidence="1" type="ORF">FVD38_14600</name>
</gene>
<dbReference type="Pfam" id="PF07235">
    <property type="entry name" value="DUF1427"/>
    <property type="match status" value="1"/>
</dbReference>
<organism evidence="1 2">
    <name type="scientific">Massilia arenae</name>
    <dbReference type="NCBI Taxonomy" id="2603288"/>
    <lineage>
        <taxon>Bacteria</taxon>
        <taxon>Pseudomonadati</taxon>
        <taxon>Pseudomonadota</taxon>
        <taxon>Betaproteobacteria</taxon>
        <taxon>Burkholderiales</taxon>
        <taxon>Oxalobacteraceae</taxon>
        <taxon>Telluria group</taxon>
        <taxon>Massilia</taxon>
    </lineage>
</organism>